<reference evidence="1 2" key="1">
    <citation type="submission" date="2019-03" db="EMBL/GenBank/DDBJ databases">
        <authorList>
            <consortium name="Pathogen Informatics"/>
        </authorList>
    </citation>
    <scope>NUCLEOTIDE SEQUENCE [LARGE SCALE GENOMIC DNA]</scope>
    <source>
        <strain evidence="1 2">NCTC12126</strain>
    </source>
</reference>
<dbReference type="Proteomes" id="UP000351155">
    <property type="component" value="Unassembled WGS sequence"/>
</dbReference>
<dbReference type="GO" id="GO:0016020">
    <property type="term" value="C:membrane"/>
    <property type="evidence" value="ECO:0007669"/>
    <property type="project" value="InterPro"/>
</dbReference>
<evidence type="ECO:0000313" key="1">
    <source>
        <dbReference type="EMBL" id="VFS40569.1"/>
    </source>
</evidence>
<dbReference type="EMBL" id="CAADIW010000043">
    <property type="protein sequence ID" value="VFS40569.1"/>
    <property type="molecule type" value="Genomic_DNA"/>
</dbReference>
<accession>A0A484Z3G2</accession>
<dbReference type="InterPro" id="IPR001036">
    <property type="entry name" value="Acrflvin-R"/>
</dbReference>
<dbReference type="GO" id="GO:0022857">
    <property type="term" value="F:transmembrane transporter activity"/>
    <property type="evidence" value="ECO:0007669"/>
    <property type="project" value="InterPro"/>
</dbReference>
<name>A0A484Z3G2_9ENTR</name>
<sequence length="48" mass="5162">MPQLVDTLRGLPQLSDVSSDWQDKGLAAYVNVNRDTASRLGISMADVG</sequence>
<proteinExistence type="predicted"/>
<protein>
    <submittedName>
        <fullName evidence="1">Multidrug efflux system subunit MdtB</fullName>
    </submittedName>
</protein>
<dbReference type="Pfam" id="PF00873">
    <property type="entry name" value="ACR_tran"/>
    <property type="match status" value="1"/>
</dbReference>
<evidence type="ECO:0000313" key="2">
    <source>
        <dbReference type="Proteomes" id="UP000351155"/>
    </source>
</evidence>
<dbReference type="AlphaFoldDB" id="A0A484Z3G2"/>
<organism evidence="1 2">
    <name type="scientific">Enterobacter cancerogenus</name>
    <dbReference type="NCBI Taxonomy" id="69218"/>
    <lineage>
        <taxon>Bacteria</taxon>
        <taxon>Pseudomonadati</taxon>
        <taxon>Pseudomonadota</taxon>
        <taxon>Gammaproteobacteria</taxon>
        <taxon>Enterobacterales</taxon>
        <taxon>Enterobacteriaceae</taxon>
        <taxon>Enterobacter</taxon>
        <taxon>Enterobacter cloacae complex</taxon>
    </lineage>
</organism>
<gene>
    <name evidence="1" type="ORF">NCTC12126_04026</name>
</gene>